<dbReference type="AlphaFoldDB" id="A0A763UPD5"/>
<dbReference type="RefSeq" id="WP_131065777.1">
    <property type="nucleotide sequence ID" value="NZ_JAFNKJ010000010.1"/>
</dbReference>
<name>A0A763UPD5_SALER</name>
<proteinExistence type="predicted"/>
<protein>
    <submittedName>
        <fullName evidence="1">Inovirus-type Gp2 protein</fullName>
    </submittedName>
</protein>
<comment type="caution">
    <text evidence="1">The sequence shown here is derived from an EMBL/GenBank/DDBJ whole genome shotgun (WGS) entry which is preliminary data.</text>
</comment>
<reference evidence="1" key="1">
    <citation type="journal article" date="2018" name="Genome Biol.">
        <title>SKESA: strategic k-mer extension for scrupulous assemblies.</title>
        <authorList>
            <person name="Souvorov A."/>
            <person name="Agarwala R."/>
            <person name="Lipman D.J."/>
        </authorList>
    </citation>
    <scope>NUCLEOTIDE SEQUENCE</scope>
    <source>
        <strain evidence="1">MA.AU150</strain>
    </source>
</reference>
<gene>
    <name evidence="1" type="ORF">G8410_003680</name>
</gene>
<evidence type="ECO:0000313" key="1">
    <source>
        <dbReference type="EMBL" id="HAG4603208.1"/>
    </source>
</evidence>
<organism evidence="1">
    <name type="scientific">Salmonella enterica</name>
    <name type="common">Salmonella choleraesuis</name>
    <dbReference type="NCBI Taxonomy" id="28901"/>
    <lineage>
        <taxon>Bacteria</taxon>
        <taxon>Pseudomonadati</taxon>
        <taxon>Pseudomonadota</taxon>
        <taxon>Gammaproteobacteria</taxon>
        <taxon>Enterobacterales</taxon>
        <taxon>Enterobacteriaceae</taxon>
        <taxon>Salmonella</taxon>
    </lineage>
</organism>
<sequence length="176" mass="20051">MHQLITTEMFLPEPGALRRFVQQAVDHWPRLLVIHFTLHSGTENIPKQQINAFYEAVYHRIHDHTIPRCNVGQPSPPVLLRWLWEKQGGAAVRCLLMMNQNLFCHACYERRSGEGYAQLADLLRSAWGTVCGEGQCETDSCFQVERTVTPAGDCRYEELKMVALSFILPVVAGITR</sequence>
<dbReference type="EMBL" id="DAAYKN010000009">
    <property type="protein sequence ID" value="HAG4603208.1"/>
    <property type="molecule type" value="Genomic_DNA"/>
</dbReference>
<reference evidence="1" key="2">
    <citation type="submission" date="2020-02" db="EMBL/GenBank/DDBJ databases">
        <authorList>
            <consortium name="NCBI Pathogen Detection Project"/>
        </authorList>
    </citation>
    <scope>NUCLEOTIDE SEQUENCE</scope>
    <source>
        <strain evidence="1">MA.AU150</strain>
    </source>
</reference>
<accession>A0A763UPD5</accession>